<evidence type="ECO:0000313" key="3">
    <source>
        <dbReference type="Proteomes" id="UP000184440"/>
    </source>
</evidence>
<dbReference type="RefSeq" id="WP_073264135.1">
    <property type="nucleotide sequence ID" value="NZ_FRCS01000018.1"/>
</dbReference>
<dbReference type="Pfam" id="PF05258">
    <property type="entry name" value="DciA"/>
    <property type="match status" value="1"/>
</dbReference>
<feature type="compositionally biased region" description="Basic and acidic residues" evidence="1">
    <location>
        <begin position="1"/>
        <end position="10"/>
    </location>
</feature>
<dbReference type="PANTHER" id="PTHR36456:SF1">
    <property type="entry name" value="UPF0232 PROTEIN SCO3875"/>
    <property type="match status" value="1"/>
</dbReference>
<dbReference type="EMBL" id="FRCS01000018">
    <property type="protein sequence ID" value="SHN46823.1"/>
    <property type="molecule type" value="Genomic_DNA"/>
</dbReference>
<sequence length="192" mass="20137">MSDEAADAKPADAASGGASGTGKKPVAGAQLARAALDAARAAGRTYTTRPGGPARRPGDGQSPKRRRWSGAGPDPRDPQPLGSLVRRMVTERGWDRANAEARVLGDWEKLVGPEIAAKSRPVGLRDGELTLQAESTAWATQLRLLSGKLLGLLSAEIGPDVVKKIRVHGPAAPSWKRGPLSIRGRGPRDTYG</sequence>
<accession>A0A1M7RKH8</accession>
<dbReference type="STRING" id="134849.SAMN05443668_11855"/>
<protein>
    <submittedName>
        <fullName evidence="2">Predicted nucleic acid-binding protein, contains Zn-ribbon domain (Includes truncated derivatives)</fullName>
    </submittedName>
</protein>
<evidence type="ECO:0000256" key="1">
    <source>
        <dbReference type="SAM" id="MobiDB-lite"/>
    </source>
</evidence>
<name>A0A1M7RKH8_9ACTN</name>
<keyword evidence="3" id="KW-1185">Reference proteome</keyword>
<evidence type="ECO:0000313" key="2">
    <source>
        <dbReference type="EMBL" id="SHN46823.1"/>
    </source>
</evidence>
<organism evidence="2 3">
    <name type="scientific">Cryptosporangium aurantiacum</name>
    <dbReference type="NCBI Taxonomy" id="134849"/>
    <lineage>
        <taxon>Bacteria</taxon>
        <taxon>Bacillati</taxon>
        <taxon>Actinomycetota</taxon>
        <taxon>Actinomycetes</taxon>
        <taxon>Cryptosporangiales</taxon>
        <taxon>Cryptosporangiaceae</taxon>
        <taxon>Cryptosporangium</taxon>
    </lineage>
</organism>
<gene>
    <name evidence="2" type="ORF">SAMN05443668_11855</name>
</gene>
<feature type="compositionally biased region" description="Low complexity" evidence="1">
    <location>
        <begin position="11"/>
        <end position="55"/>
    </location>
</feature>
<reference evidence="2 3" key="1">
    <citation type="submission" date="2016-11" db="EMBL/GenBank/DDBJ databases">
        <authorList>
            <person name="Jaros S."/>
            <person name="Januszkiewicz K."/>
            <person name="Wedrychowicz H."/>
        </authorList>
    </citation>
    <scope>NUCLEOTIDE SEQUENCE [LARGE SCALE GENOMIC DNA]</scope>
    <source>
        <strain evidence="2 3">DSM 46144</strain>
    </source>
</reference>
<dbReference type="PANTHER" id="PTHR36456">
    <property type="entry name" value="UPF0232 PROTEIN SCO3875"/>
    <property type="match status" value="1"/>
</dbReference>
<feature type="region of interest" description="Disordered" evidence="1">
    <location>
        <begin position="171"/>
        <end position="192"/>
    </location>
</feature>
<dbReference type="InterPro" id="IPR007922">
    <property type="entry name" value="DciA-like"/>
</dbReference>
<proteinExistence type="predicted"/>
<dbReference type="AlphaFoldDB" id="A0A1M7RKH8"/>
<dbReference type="Proteomes" id="UP000184440">
    <property type="component" value="Unassembled WGS sequence"/>
</dbReference>
<feature type="region of interest" description="Disordered" evidence="1">
    <location>
        <begin position="1"/>
        <end position="83"/>
    </location>
</feature>